<evidence type="ECO:0000256" key="2">
    <source>
        <dbReference type="ARBA" id="ARBA00022603"/>
    </source>
</evidence>
<comment type="subunit">
    <text evidence="1">Monomer.</text>
</comment>
<dbReference type="AlphaFoldDB" id="A0A8C6T492"/>
<dbReference type="InterPro" id="IPR029063">
    <property type="entry name" value="SAM-dependent_MTases_sf"/>
</dbReference>
<sequence>MTAHLTAVSHSIPLCRAPRHGPRGRQAHTMTSPLKCLTYDDDRYQKSYKLSLERSFVQQCMRDFIHNTLPDILASVGNGKSQLNVIGVGSGEGIVDLEMIAQLCQKHPGVLVDNEVLEPSSQRLYNYKVMVAQKPDLEHITFTWNQMTASEFEEQWRLKNITKKADFIHMLQVLYYVQDPGATISFFQSLLNKNGKLLITLVSGVSGSGKLRENFSSQLCNKEISVTTADIKSLLDARGVPYQSYELQSHMDITECFTEGDQTGELLLDFLTQVLDFSGTASPELRQGVLQLLRDPKYSVETEGRVLFNNNMEVIVLDAVN</sequence>
<dbReference type="Pfam" id="PF13489">
    <property type="entry name" value="Methyltransf_23"/>
    <property type="match status" value="1"/>
</dbReference>
<dbReference type="Ensembl" id="ENSNMLT00000017511.1">
    <property type="protein sequence ID" value="ENSNMLP00000015581.1"/>
    <property type="gene ID" value="ENSNMLG00000010326.1"/>
</dbReference>
<dbReference type="SUPFAM" id="SSF53335">
    <property type="entry name" value="S-adenosyl-L-methionine-dependent methyltransferases"/>
    <property type="match status" value="1"/>
</dbReference>
<dbReference type="Gene3D" id="3.40.50.150">
    <property type="entry name" value="Vaccinia Virus protein VP39"/>
    <property type="match status" value="1"/>
</dbReference>
<dbReference type="InterPro" id="IPR016673">
    <property type="entry name" value="HHMT-like"/>
</dbReference>
<keyword evidence="3" id="KW-0808">Transferase</keyword>
<organism evidence="5 6">
    <name type="scientific">Neogobius melanostomus</name>
    <name type="common">round goby</name>
    <dbReference type="NCBI Taxonomy" id="47308"/>
    <lineage>
        <taxon>Eukaryota</taxon>
        <taxon>Metazoa</taxon>
        <taxon>Chordata</taxon>
        <taxon>Craniata</taxon>
        <taxon>Vertebrata</taxon>
        <taxon>Euteleostomi</taxon>
        <taxon>Actinopterygii</taxon>
        <taxon>Neopterygii</taxon>
        <taxon>Teleostei</taxon>
        <taxon>Neoteleostei</taxon>
        <taxon>Acanthomorphata</taxon>
        <taxon>Gobiaria</taxon>
        <taxon>Gobiiformes</taxon>
        <taxon>Gobioidei</taxon>
        <taxon>Gobiidae</taxon>
        <taxon>Benthophilinae</taxon>
        <taxon>Neogobiini</taxon>
        <taxon>Neogobius</taxon>
    </lineage>
</organism>
<proteinExistence type="predicted"/>
<evidence type="ECO:0000313" key="5">
    <source>
        <dbReference type="Ensembl" id="ENSNMLP00000015581.1"/>
    </source>
</evidence>
<evidence type="ECO:0000256" key="4">
    <source>
        <dbReference type="ARBA" id="ARBA00022691"/>
    </source>
</evidence>
<keyword evidence="2" id="KW-0489">Methyltransferase</keyword>
<dbReference type="PIRSF" id="PIRSF016616">
    <property type="entry name" value="HHMT"/>
    <property type="match status" value="1"/>
</dbReference>
<dbReference type="GO" id="GO:0032259">
    <property type="term" value="P:methylation"/>
    <property type="evidence" value="ECO:0007669"/>
    <property type="project" value="UniProtKB-KW"/>
</dbReference>
<accession>A0A8C6T492</accession>
<protein>
    <submittedName>
        <fullName evidence="5">Histamine N-methyltransferase</fullName>
    </submittedName>
</protein>
<name>A0A8C6T492_9GOBI</name>
<keyword evidence="6" id="KW-1185">Reference proteome</keyword>
<reference evidence="5" key="2">
    <citation type="submission" date="2025-09" db="UniProtKB">
        <authorList>
            <consortium name="Ensembl"/>
        </authorList>
    </citation>
    <scope>IDENTIFICATION</scope>
</reference>
<evidence type="ECO:0000313" key="6">
    <source>
        <dbReference type="Proteomes" id="UP000694523"/>
    </source>
</evidence>
<reference evidence="5" key="1">
    <citation type="submission" date="2025-08" db="UniProtKB">
        <authorList>
            <consortium name="Ensembl"/>
        </authorList>
    </citation>
    <scope>IDENTIFICATION</scope>
</reference>
<dbReference type="GO" id="GO:0008170">
    <property type="term" value="F:N-methyltransferase activity"/>
    <property type="evidence" value="ECO:0007669"/>
    <property type="project" value="InterPro"/>
</dbReference>
<dbReference type="Proteomes" id="UP000694523">
    <property type="component" value="Unplaced"/>
</dbReference>
<dbReference type="PROSITE" id="PS51597">
    <property type="entry name" value="SAM_HNMT"/>
    <property type="match status" value="1"/>
</dbReference>
<keyword evidence="4" id="KW-0949">S-adenosyl-L-methionine</keyword>
<dbReference type="FunFam" id="3.40.50.150:FF:000118">
    <property type="entry name" value="Histamine N-methyltransferase"/>
    <property type="match status" value="1"/>
</dbReference>
<evidence type="ECO:0000256" key="3">
    <source>
        <dbReference type="ARBA" id="ARBA00022679"/>
    </source>
</evidence>
<evidence type="ECO:0000256" key="1">
    <source>
        <dbReference type="ARBA" id="ARBA00011245"/>
    </source>
</evidence>